<organism evidence="2 3">
    <name type="scientific">Massariosphaeria phaeospora</name>
    <dbReference type="NCBI Taxonomy" id="100035"/>
    <lineage>
        <taxon>Eukaryota</taxon>
        <taxon>Fungi</taxon>
        <taxon>Dikarya</taxon>
        <taxon>Ascomycota</taxon>
        <taxon>Pezizomycotina</taxon>
        <taxon>Dothideomycetes</taxon>
        <taxon>Pleosporomycetidae</taxon>
        <taxon>Pleosporales</taxon>
        <taxon>Pleosporales incertae sedis</taxon>
        <taxon>Massariosphaeria</taxon>
    </lineage>
</organism>
<proteinExistence type="predicted"/>
<feature type="compositionally biased region" description="Low complexity" evidence="1">
    <location>
        <begin position="8"/>
        <end position="28"/>
    </location>
</feature>
<evidence type="ECO:0000313" key="2">
    <source>
        <dbReference type="EMBL" id="KAF2871189.1"/>
    </source>
</evidence>
<comment type="caution">
    <text evidence="2">The sequence shown here is derived from an EMBL/GenBank/DDBJ whole genome shotgun (WGS) entry which is preliminary data.</text>
</comment>
<gene>
    <name evidence="2" type="ORF">BDV95DRAFT_494711</name>
</gene>
<sequence>MPRLPFNTTPSPSASPATSPTSPSSTPSIVLHPASGSASKQELYKSKDDVATAYRKRYAQYLASAFNMSFEAALAEADVQLAPRRSSGMSEAEAMRIS</sequence>
<protein>
    <submittedName>
        <fullName evidence="2">Uncharacterized protein</fullName>
    </submittedName>
</protein>
<keyword evidence="3" id="KW-1185">Reference proteome</keyword>
<reference evidence="2 3" key="1">
    <citation type="submission" date="2020-01" db="EMBL/GenBank/DDBJ databases">
        <authorList>
            <consortium name="DOE Joint Genome Institute"/>
            <person name="Haridas S."/>
            <person name="Albert R."/>
            <person name="Binder M."/>
            <person name="Bloem J."/>
            <person name="Labutti K."/>
            <person name="Salamov A."/>
            <person name="Andreopoulos B."/>
            <person name="Baker S.E."/>
            <person name="Barry K."/>
            <person name="Bills G."/>
            <person name="Bluhm B.H."/>
            <person name="Cannon C."/>
            <person name="Castanera R."/>
            <person name="Culley D.E."/>
            <person name="Daum C."/>
            <person name="Ezra D."/>
            <person name="Gonzalez J.B."/>
            <person name="Henrissat B."/>
            <person name="Kuo A."/>
            <person name="Liang C."/>
            <person name="Lipzen A."/>
            <person name="Lutzoni F."/>
            <person name="Magnuson J."/>
            <person name="Mondo S."/>
            <person name="Nolan M."/>
            <person name="Ohm R."/>
            <person name="Pangilinan J."/>
            <person name="Park H.-J.H."/>
            <person name="Ramirez L."/>
            <person name="Alfaro M."/>
            <person name="Sun H."/>
            <person name="Tritt A."/>
            <person name="Yoshinaga Y."/>
            <person name="Zwiers L.-H.L."/>
            <person name="Turgeon B.G."/>
            <person name="Goodwin S.B."/>
            <person name="Spatafora J.W."/>
            <person name="Crous P.W."/>
            <person name="Grigoriev I.V."/>
        </authorList>
    </citation>
    <scope>NUCLEOTIDE SEQUENCE [LARGE SCALE GENOMIC DNA]</scope>
    <source>
        <strain evidence="2 3">CBS 611.86</strain>
    </source>
</reference>
<dbReference type="EMBL" id="JAADJZ010000012">
    <property type="protein sequence ID" value="KAF2871189.1"/>
    <property type="molecule type" value="Genomic_DNA"/>
</dbReference>
<dbReference type="OrthoDB" id="3935170at2759"/>
<name>A0A7C8I5A3_9PLEO</name>
<evidence type="ECO:0000313" key="3">
    <source>
        <dbReference type="Proteomes" id="UP000481861"/>
    </source>
</evidence>
<dbReference type="Proteomes" id="UP000481861">
    <property type="component" value="Unassembled WGS sequence"/>
</dbReference>
<accession>A0A7C8I5A3</accession>
<evidence type="ECO:0000256" key="1">
    <source>
        <dbReference type="SAM" id="MobiDB-lite"/>
    </source>
</evidence>
<feature type="region of interest" description="Disordered" evidence="1">
    <location>
        <begin position="1"/>
        <end position="45"/>
    </location>
</feature>
<dbReference type="AlphaFoldDB" id="A0A7C8I5A3"/>